<sequence length="597" mass="67514">MAHSGESLNEFITASELFDSLLLNKSFYYPWIRLELSCSRKVSREAGWAQIDGDSLKRKNPQTGGEDVRRLSCSSISSSRRTSLCSSRISEIPVENIVQQSKVNTLQWQLREIEKSREMYKAVMKQVVTFLERAHRSLELLGNRLNTKQTVPRSKSEHQIVADENGMDTLNSTADYAMFRDFTWRRPKKQELPSEEIPPEKLSQEAFRLLRTAQSLLSTQEPKLTSANDTPDDLEFLAQLAREFPPASDIKPQRTTSFSLSPKLLTPEKDTRIATAFNRQLSLQLNETRKTTYKYSHSRSTPRETLVETEFMSSTVNDLVKNHHISLISDKPKFKHDSEKSNSPPAGSISSVEDESGFSSMNSFQDVGLPIVGDEVTAKNALLRSMLHNNVEHLNGFMRTVEASDKNDNIEDDVKLWQKPDHVSHKRWSSTPVNCSNLGKTSSFPRVLPVTSYTTQAIRKAFDSREEGRQNNLLNRDGRGSHHSLRIDCGGPLAEPRVIYACRVVLSPLKKAAKIPRSIYNFSDSDSEMSYKDRGSPNLLESGLKSLLGHPGHNYPLINADPASSGRHRKPVLRRRTDFRPSAFYFSLKVSLFPAVL</sequence>
<reference evidence="2" key="2">
    <citation type="submission" date="2021-08" db="EMBL/GenBank/DDBJ databases">
        <authorList>
            <person name="Eriksson T."/>
        </authorList>
    </citation>
    <scope>NUCLEOTIDE SEQUENCE</scope>
    <source>
        <strain evidence="2">Stoneville</strain>
        <tissue evidence="2">Whole head</tissue>
    </source>
</reference>
<name>A0A8J6H6V1_TENMO</name>
<proteinExistence type="predicted"/>
<feature type="region of interest" description="Disordered" evidence="1">
    <location>
        <begin position="330"/>
        <end position="357"/>
    </location>
</feature>
<organism evidence="2 3">
    <name type="scientific">Tenebrio molitor</name>
    <name type="common">Yellow mealworm beetle</name>
    <dbReference type="NCBI Taxonomy" id="7067"/>
    <lineage>
        <taxon>Eukaryota</taxon>
        <taxon>Metazoa</taxon>
        <taxon>Ecdysozoa</taxon>
        <taxon>Arthropoda</taxon>
        <taxon>Hexapoda</taxon>
        <taxon>Insecta</taxon>
        <taxon>Pterygota</taxon>
        <taxon>Neoptera</taxon>
        <taxon>Endopterygota</taxon>
        <taxon>Coleoptera</taxon>
        <taxon>Polyphaga</taxon>
        <taxon>Cucujiformia</taxon>
        <taxon>Tenebrionidae</taxon>
        <taxon>Tenebrio</taxon>
    </lineage>
</organism>
<dbReference type="Proteomes" id="UP000719412">
    <property type="component" value="Unassembled WGS sequence"/>
</dbReference>
<gene>
    <name evidence="2" type="ORF">GEV33_013597</name>
</gene>
<dbReference type="AlphaFoldDB" id="A0A8J6H6V1"/>
<feature type="compositionally biased region" description="Polar residues" evidence="1">
    <location>
        <begin position="341"/>
        <end position="357"/>
    </location>
</feature>
<evidence type="ECO:0000313" key="3">
    <source>
        <dbReference type="Proteomes" id="UP000719412"/>
    </source>
</evidence>
<evidence type="ECO:0000256" key="1">
    <source>
        <dbReference type="SAM" id="MobiDB-lite"/>
    </source>
</evidence>
<accession>A0A8J6H6V1</accession>
<comment type="caution">
    <text evidence="2">The sequence shown here is derived from an EMBL/GenBank/DDBJ whole genome shotgun (WGS) entry which is preliminary data.</text>
</comment>
<protein>
    <submittedName>
        <fullName evidence="2">Uncharacterized protein</fullName>
    </submittedName>
</protein>
<feature type="compositionally biased region" description="Basic and acidic residues" evidence="1">
    <location>
        <begin position="330"/>
        <end position="340"/>
    </location>
</feature>
<dbReference type="EMBL" id="JABDTM020028283">
    <property type="protein sequence ID" value="KAH0809194.1"/>
    <property type="molecule type" value="Genomic_DNA"/>
</dbReference>
<keyword evidence="3" id="KW-1185">Reference proteome</keyword>
<evidence type="ECO:0000313" key="2">
    <source>
        <dbReference type="EMBL" id="KAH0809194.1"/>
    </source>
</evidence>
<reference evidence="2" key="1">
    <citation type="journal article" date="2020" name="J Insects Food Feed">
        <title>The yellow mealworm (Tenebrio molitor) genome: a resource for the emerging insects as food and feed industry.</title>
        <authorList>
            <person name="Eriksson T."/>
            <person name="Andere A."/>
            <person name="Kelstrup H."/>
            <person name="Emery V."/>
            <person name="Picard C."/>
        </authorList>
    </citation>
    <scope>NUCLEOTIDE SEQUENCE</scope>
    <source>
        <strain evidence="2">Stoneville</strain>
        <tissue evidence="2">Whole head</tissue>
    </source>
</reference>